<dbReference type="NCBIfam" id="NF009222">
    <property type="entry name" value="PRK12570.1"/>
    <property type="match status" value="1"/>
</dbReference>
<name>A0A1M5SQK2_9BRAD</name>
<dbReference type="OrthoDB" id="9813395at2"/>
<dbReference type="PANTHER" id="PTHR10088">
    <property type="entry name" value="GLUCOKINASE REGULATORY PROTEIN"/>
    <property type="match status" value="1"/>
</dbReference>
<dbReference type="InterPro" id="IPR046348">
    <property type="entry name" value="SIS_dom_sf"/>
</dbReference>
<evidence type="ECO:0000313" key="4">
    <source>
        <dbReference type="EMBL" id="SHH40697.1"/>
    </source>
</evidence>
<dbReference type="InterPro" id="IPR001347">
    <property type="entry name" value="SIS_dom"/>
</dbReference>
<sequence length="297" mass="31508">MLTEHISPRFVDLDSWSTSDMIQALYDGQLVACAAVRPALPAINAAVDDAVMALKRGGRLVYVGAGTSGRIAIQDGAELRPTYDWPSDRIVFVMAGGMQALVESVEGAEDNEAKGVEAIAQANVDQNDVVIAVAASGTTPFTVGALRSAGARGALCIAVANNRGAPLFELARHRILIETGTEVLAGSTRLQAGTAQKIVLNLFSTAVMVKLGRVYRGLMVSMRASNAKLLRRAEIIVSQIVGCDEDDAATFVQRAEGDVKIAVLLGLGWEKTDAIESLLKHEGNLRSVIDELAHDRT</sequence>
<reference evidence="4 5" key="1">
    <citation type="submission" date="2016-11" db="EMBL/GenBank/DDBJ databases">
        <authorList>
            <person name="Jaros S."/>
            <person name="Januszkiewicz K."/>
            <person name="Wedrychowicz H."/>
        </authorList>
    </citation>
    <scope>NUCLEOTIDE SEQUENCE [LARGE SCALE GENOMIC DNA]</scope>
    <source>
        <strain evidence="4 5">GAS242</strain>
    </source>
</reference>
<evidence type="ECO:0000256" key="1">
    <source>
        <dbReference type="ARBA" id="ARBA00023239"/>
    </source>
</evidence>
<dbReference type="AlphaFoldDB" id="A0A1M5SQK2"/>
<dbReference type="PROSITE" id="PS51464">
    <property type="entry name" value="SIS"/>
    <property type="match status" value="1"/>
</dbReference>
<dbReference type="Gene3D" id="3.40.50.10490">
    <property type="entry name" value="Glucose-6-phosphate isomerase like protein, domain 1"/>
    <property type="match status" value="1"/>
</dbReference>
<proteinExistence type="predicted"/>
<accession>A0A1M5SQK2</accession>
<dbReference type="CDD" id="cd05007">
    <property type="entry name" value="SIS_Etherase"/>
    <property type="match status" value="1"/>
</dbReference>
<keyword evidence="2" id="KW-0119">Carbohydrate metabolism</keyword>
<gene>
    <name evidence="4" type="ORF">SAMN05444169_7291</name>
</gene>
<dbReference type="InterPro" id="IPR040190">
    <property type="entry name" value="MURQ/GCKR"/>
</dbReference>
<dbReference type="GO" id="GO:0097367">
    <property type="term" value="F:carbohydrate derivative binding"/>
    <property type="evidence" value="ECO:0007669"/>
    <property type="project" value="InterPro"/>
</dbReference>
<dbReference type="Gene3D" id="1.10.8.1080">
    <property type="match status" value="1"/>
</dbReference>
<keyword evidence="1" id="KW-0456">Lyase</keyword>
<dbReference type="SUPFAM" id="SSF53697">
    <property type="entry name" value="SIS domain"/>
    <property type="match status" value="1"/>
</dbReference>
<dbReference type="GO" id="GO:0016803">
    <property type="term" value="F:ether hydrolase activity"/>
    <property type="evidence" value="ECO:0007669"/>
    <property type="project" value="TreeGrafter"/>
</dbReference>
<evidence type="ECO:0000259" key="3">
    <source>
        <dbReference type="PROSITE" id="PS51464"/>
    </source>
</evidence>
<organism evidence="4 5">
    <name type="scientific">Bradyrhizobium erythrophlei</name>
    <dbReference type="NCBI Taxonomy" id="1437360"/>
    <lineage>
        <taxon>Bacteria</taxon>
        <taxon>Pseudomonadati</taxon>
        <taxon>Pseudomonadota</taxon>
        <taxon>Alphaproteobacteria</taxon>
        <taxon>Hyphomicrobiales</taxon>
        <taxon>Nitrobacteraceae</taxon>
        <taxon>Bradyrhizobium</taxon>
    </lineage>
</organism>
<feature type="domain" description="SIS" evidence="3">
    <location>
        <begin position="50"/>
        <end position="213"/>
    </location>
</feature>
<dbReference type="PANTHER" id="PTHR10088:SF4">
    <property type="entry name" value="GLUCOKINASE REGULATORY PROTEIN"/>
    <property type="match status" value="1"/>
</dbReference>
<dbReference type="GO" id="GO:0016835">
    <property type="term" value="F:carbon-oxygen lyase activity"/>
    <property type="evidence" value="ECO:0007669"/>
    <property type="project" value="InterPro"/>
</dbReference>
<evidence type="ECO:0000313" key="5">
    <source>
        <dbReference type="Proteomes" id="UP000190675"/>
    </source>
</evidence>
<dbReference type="Proteomes" id="UP000190675">
    <property type="component" value="Chromosome I"/>
</dbReference>
<dbReference type="GO" id="GO:0046348">
    <property type="term" value="P:amino sugar catabolic process"/>
    <property type="evidence" value="ECO:0007669"/>
    <property type="project" value="InterPro"/>
</dbReference>
<protein>
    <submittedName>
        <fullName evidence="4">N-acetylmuramic acid 6-phosphate etherase</fullName>
    </submittedName>
</protein>
<dbReference type="EMBL" id="LT670818">
    <property type="protein sequence ID" value="SHH40697.1"/>
    <property type="molecule type" value="Genomic_DNA"/>
</dbReference>
<dbReference type="Pfam" id="PF22645">
    <property type="entry name" value="GKRP_SIS_N"/>
    <property type="match status" value="1"/>
</dbReference>
<dbReference type="InterPro" id="IPR005488">
    <property type="entry name" value="Etherase_MurQ"/>
</dbReference>
<evidence type="ECO:0000256" key="2">
    <source>
        <dbReference type="ARBA" id="ARBA00023277"/>
    </source>
</evidence>
<dbReference type="GO" id="GO:0009254">
    <property type="term" value="P:peptidoglycan turnover"/>
    <property type="evidence" value="ECO:0007669"/>
    <property type="project" value="TreeGrafter"/>
</dbReference>
<dbReference type="NCBIfam" id="NF003915">
    <property type="entry name" value="PRK05441.1"/>
    <property type="match status" value="1"/>
</dbReference>
<dbReference type="RefSeq" id="WP_079570406.1">
    <property type="nucleotide sequence ID" value="NZ_LT670818.1"/>
</dbReference>